<keyword evidence="1 3" id="KW-0732">Signal</keyword>
<evidence type="ECO:0000313" key="5">
    <source>
        <dbReference type="Proteomes" id="UP000295662"/>
    </source>
</evidence>
<feature type="transmembrane region" description="Helical" evidence="2">
    <location>
        <begin position="1289"/>
        <end position="1311"/>
    </location>
</feature>
<gene>
    <name evidence="4" type="ORF">EI77_03577</name>
</gene>
<proteinExistence type="predicted"/>
<reference evidence="4 5" key="1">
    <citation type="submission" date="2019-03" db="EMBL/GenBank/DDBJ databases">
        <title>Genomic Encyclopedia of Archaeal and Bacterial Type Strains, Phase II (KMG-II): from individual species to whole genera.</title>
        <authorList>
            <person name="Goeker M."/>
        </authorList>
    </citation>
    <scope>NUCLEOTIDE SEQUENCE [LARGE SCALE GENOMIC DNA]</scope>
    <source>
        <strain evidence="4 5">ATCC 25309</strain>
    </source>
</reference>
<dbReference type="NCBIfam" id="TIGR02601">
    <property type="entry name" value="autotrns_rpt"/>
    <property type="match status" value="3"/>
</dbReference>
<dbReference type="InterPro" id="IPR011050">
    <property type="entry name" value="Pectin_lyase_fold/virulence"/>
</dbReference>
<dbReference type="Pfam" id="PF12951">
    <property type="entry name" value="PATR"/>
    <property type="match status" value="6"/>
</dbReference>
<name>A0A4R7RMD5_9BACT</name>
<feature type="signal peptide" evidence="3">
    <location>
        <begin position="1"/>
        <end position="37"/>
    </location>
</feature>
<dbReference type="Proteomes" id="UP000295662">
    <property type="component" value="Unassembled WGS sequence"/>
</dbReference>
<evidence type="ECO:0000313" key="4">
    <source>
        <dbReference type="EMBL" id="TDU66482.1"/>
    </source>
</evidence>
<keyword evidence="5" id="KW-1185">Reference proteome</keyword>
<dbReference type="RefSeq" id="WP_133796590.1">
    <property type="nucleotide sequence ID" value="NZ_SOCA01000008.1"/>
</dbReference>
<keyword evidence="2" id="KW-1133">Transmembrane helix</keyword>
<dbReference type="OrthoDB" id="176189at2"/>
<dbReference type="EMBL" id="SOCA01000008">
    <property type="protein sequence ID" value="TDU66482.1"/>
    <property type="molecule type" value="Genomic_DNA"/>
</dbReference>
<dbReference type="InterPro" id="IPR013425">
    <property type="entry name" value="Autotrns_rpt"/>
</dbReference>
<comment type="caution">
    <text evidence="4">The sequence shown here is derived from an EMBL/GenBank/DDBJ whole genome shotgun (WGS) entry which is preliminary data.</text>
</comment>
<keyword evidence="2" id="KW-0812">Transmembrane</keyword>
<organism evidence="4 5">
    <name type="scientific">Prosthecobacter fusiformis</name>
    <dbReference type="NCBI Taxonomy" id="48464"/>
    <lineage>
        <taxon>Bacteria</taxon>
        <taxon>Pseudomonadati</taxon>
        <taxon>Verrucomicrobiota</taxon>
        <taxon>Verrucomicrobiia</taxon>
        <taxon>Verrucomicrobiales</taxon>
        <taxon>Verrucomicrobiaceae</taxon>
        <taxon>Prosthecobacter</taxon>
    </lineage>
</organism>
<evidence type="ECO:0000256" key="1">
    <source>
        <dbReference type="ARBA" id="ARBA00022729"/>
    </source>
</evidence>
<protein>
    <submittedName>
        <fullName evidence="4">Putative secreted protein with PEP-CTERM sorting signal</fullName>
    </submittedName>
</protein>
<feature type="chain" id="PRO_5021017885" evidence="3">
    <location>
        <begin position="38"/>
        <end position="1316"/>
    </location>
</feature>
<accession>A0A4R7RMD5</accession>
<evidence type="ECO:0000256" key="3">
    <source>
        <dbReference type="SAM" id="SignalP"/>
    </source>
</evidence>
<dbReference type="SUPFAM" id="SSF51126">
    <property type="entry name" value="Pectin lyase-like"/>
    <property type="match status" value="2"/>
</dbReference>
<keyword evidence="2" id="KW-0472">Membrane</keyword>
<evidence type="ECO:0000256" key="2">
    <source>
        <dbReference type="SAM" id="Phobius"/>
    </source>
</evidence>
<sequence length="1316" mass="132807">MKTNAFKSAHGLAMHRIHLCSTFGALLCLLFAGNLSAQSLTWDANGDTTNVIDGGGTWNTTNYNWWDGSDNVQWDNAANNIAIFGNNTVVGTDEATSTVTVSGTVNAGGLRFARIAGTYSYRLTGGTIALTDGAVIQVDDNTTSTSTAGRLTISSSLSGNDISFTKSGGGTSYTTLSGNNTWTGTLTLTSGGGGSFLNIGNVNSVNTLSSIDVQSGNTLVLGYSTGVLNTALSLAGTGIGNRGAIRFDRVYTLDSDITLTANTGISVNNNTITGTIAGDIGESGGSRTLSINTSSITDGATTGATIVLSGNNTFTGGVNLTRGTLRIGSTGALNSANPNLLSFTNSAEPKSVVLNGFSVAVSGLSTSGTLGSVTVQNISATSATLTISGSATNTFSGVLANGTGAGTLSLLKTGTGTQILTGASTYTGTTTVAAGTLNLDFSGTGAPAANILGSGTSLVMSGGTLTLTGGSTTANSQTVNGLTVAAGQSTISLITNATAQDLLLNLGTITAQAGGTFNFLLPTGTQTVTNGIRTTSSNDASGILGTWATVNGTEFATVNANGNIVAYDDYDLVTVHSAGAGAVGPIPNDATANIKIIDGGQTGNINLAVATGTTDINTLLKTATEAATINIGTGQTLRLGVDGIIRLAQGAGNLTIGSSSGKLTAGGTGTDTPGRLVFNDFASTQNTTVNATIVNNGSGAISVVKNGPGSLNLANGSTYSGGIVINGGTVIIGADSALGAVPSAVDADNLTFNGGILQMTTSFNLNALRGITLLENGGTIDTGTLAGTYNMTYDGIITGSGPLIKKTTYPAGTQATTVSGTLTLTGANTYTGETIVQTGILVVSNNQALGSTSGGTVVATNGILRLTPGIRITGETLTINGNGNNQGNLQVQGGGAEWAGNIILANNAARIGTGTGGILTISGIIQNGAGTKLNISAQNGTVIFTNVNTYTGYTEMIRGTLQLGIDNALSSSTVLSLLTNNIVTETVAVDLYGYDLTVAGLRHDVVSLVDNLSITNSRQNTETESFESTLTIDQPLNHTYAGKITGNLALIKDGVGTLTLTNTYNSTMASVSTYTGKTTIQGGTLALSGRGNLTGTPWIQVDQGATFSISARTSGDYTLNNQVLSGRGTVNGQLILTGSSYLSPGDSSGLIANAGDGLGELTLNNVTLTGGTPTVRALLELGGTSSNLANNTFAELSLASSGGLYDSIQVNGALALNAGSTIKVTVSDSYVAQEGDVFNLFDWASLVLDGDGANGNAPWTLADLDLSEANAALNTNWYFATDQFLQHGIIYVVIPEPSRVLFLLFGLTILIHRRRR</sequence>